<dbReference type="AlphaFoldDB" id="A0A9N9ACF0"/>
<keyword evidence="2" id="KW-1185">Reference proteome</keyword>
<comment type="caution">
    <text evidence="1">The sequence shown here is derived from an EMBL/GenBank/DDBJ whole genome shotgun (WGS) entry which is preliminary data.</text>
</comment>
<name>A0A9N9ACF0_FUNMO</name>
<sequence>SEDDNTLIIELLSLSSSVKATPRDPRWIKDGSSVLSSSVY</sequence>
<feature type="non-terminal residue" evidence="1">
    <location>
        <position position="1"/>
    </location>
</feature>
<accession>A0A9N9ACF0</accession>
<organism evidence="1 2">
    <name type="scientific">Funneliformis mosseae</name>
    <name type="common">Endomycorrhizal fungus</name>
    <name type="synonym">Glomus mosseae</name>
    <dbReference type="NCBI Taxonomy" id="27381"/>
    <lineage>
        <taxon>Eukaryota</taxon>
        <taxon>Fungi</taxon>
        <taxon>Fungi incertae sedis</taxon>
        <taxon>Mucoromycota</taxon>
        <taxon>Glomeromycotina</taxon>
        <taxon>Glomeromycetes</taxon>
        <taxon>Glomerales</taxon>
        <taxon>Glomeraceae</taxon>
        <taxon>Funneliformis</taxon>
    </lineage>
</organism>
<evidence type="ECO:0000313" key="1">
    <source>
        <dbReference type="EMBL" id="CAG8527933.1"/>
    </source>
</evidence>
<evidence type="ECO:0000313" key="2">
    <source>
        <dbReference type="Proteomes" id="UP000789375"/>
    </source>
</evidence>
<reference evidence="1" key="1">
    <citation type="submission" date="2021-06" db="EMBL/GenBank/DDBJ databases">
        <authorList>
            <person name="Kallberg Y."/>
            <person name="Tangrot J."/>
            <person name="Rosling A."/>
        </authorList>
    </citation>
    <scope>NUCLEOTIDE SEQUENCE</scope>
    <source>
        <strain evidence="1">87-6 pot B 2015</strain>
    </source>
</reference>
<dbReference type="Proteomes" id="UP000789375">
    <property type="component" value="Unassembled WGS sequence"/>
</dbReference>
<dbReference type="EMBL" id="CAJVPP010001005">
    <property type="protein sequence ID" value="CAG8527933.1"/>
    <property type="molecule type" value="Genomic_DNA"/>
</dbReference>
<gene>
    <name evidence="1" type="ORF">FMOSSE_LOCUS5363</name>
</gene>
<protein>
    <submittedName>
        <fullName evidence="1">8028_t:CDS:1</fullName>
    </submittedName>
</protein>
<proteinExistence type="predicted"/>